<dbReference type="InterPro" id="IPR010014">
    <property type="entry name" value="DHP2"/>
</dbReference>
<keyword evidence="6 9" id="KW-0408">Iron</keyword>
<dbReference type="GO" id="GO:0051536">
    <property type="term" value="F:iron-sulfur cluster binding"/>
    <property type="evidence" value="ECO:0007669"/>
    <property type="project" value="UniProtKB-KW"/>
</dbReference>
<evidence type="ECO:0000256" key="3">
    <source>
        <dbReference type="ARBA" id="ARBA00006179"/>
    </source>
</evidence>
<dbReference type="InterPro" id="IPR042263">
    <property type="entry name" value="DPH1/DPH2_1"/>
</dbReference>
<dbReference type="Gene3D" id="3.40.50.11860">
    <property type="entry name" value="Diphthamide synthesis DPH1/DPH2 domain 3"/>
    <property type="match status" value="1"/>
</dbReference>
<gene>
    <name evidence="10" type="ORF">TCLT_LOCUS10391</name>
</gene>
<dbReference type="OMA" id="QIWNENH"/>
<dbReference type="SFLD" id="SFLDG01121">
    <property type="entry name" value="Diphthamide_biosynthesis"/>
    <property type="match status" value="1"/>
</dbReference>
<protein>
    <recommendedName>
        <fullName evidence="4 9">2-(3-amino-3-carboxypropyl)histidine synthase subunit 2</fullName>
    </recommendedName>
</protein>
<evidence type="ECO:0000256" key="5">
    <source>
        <dbReference type="ARBA" id="ARBA00022723"/>
    </source>
</evidence>
<dbReference type="WBParaSite" id="TCLT_0001040201-mRNA-1">
    <property type="protein sequence ID" value="TCLT_0001040201-mRNA-1"/>
    <property type="gene ID" value="TCLT_0001040201"/>
</dbReference>
<dbReference type="NCBIfam" id="TIGR00272">
    <property type="entry name" value="DPH2"/>
    <property type="match status" value="1"/>
</dbReference>
<dbReference type="PANTHER" id="PTHR10762:SF2">
    <property type="entry name" value="2-(3-AMINO-3-CARBOXYPROPYL)HISTIDINE SYNTHASE SUBUNIT 2"/>
    <property type="match status" value="1"/>
</dbReference>
<accession>A0A0N5DB40</accession>
<dbReference type="GO" id="GO:0017183">
    <property type="term" value="P:protein histidyl modification to diphthamide"/>
    <property type="evidence" value="ECO:0007669"/>
    <property type="project" value="UniProtKB-UniPathway"/>
</dbReference>
<dbReference type="FunFam" id="3.40.50.11840:FF:000002">
    <property type="entry name" value="2-(3-amino-3-carboxypropyl)histidine synthase subunit 2"/>
    <property type="match status" value="1"/>
</dbReference>
<dbReference type="InterPro" id="IPR016435">
    <property type="entry name" value="DPH1/DPH2"/>
</dbReference>
<dbReference type="Gene3D" id="3.40.50.11840">
    <property type="entry name" value="Diphthamide synthesis DPH1/DPH2 domain 1"/>
    <property type="match status" value="1"/>
</dbReference>
<comment type="function">
    <text evidence="8 9">Required for the first step of diphthamide biosynthesis, a post-translational modification of histidine which occurs in elongation factor 2. DPH1 and DPH2 transfer a 3-amino-3-carboxypropyl (ACP) group from S-adenosyl-L-methionine (SAM) to a histidine residue, the reaction is assisted by a reduction system comprising DPH3 and a NADH-dependent reductase. Facilitates the reduction of the catalytic iron-sulfur cluster found in the DPH1 subunit.</text>
</comment>
<keyword evidence="7 9" id="KW-0411">Iron-sulfur</keyword>
<keyword evidence="11" id="KW-1185">Reference proteome</keyword>
<evidence type="ECO:0000256" key="7">
    <source>
        <dbReference type="ARBA" id="ARBA00023014"/>
    </source>
</evidence>
<comment type="pathway">
    <text evidence="2 9">Protein modification; peptidyl-diphthamide biosynthesis.</text>
</comment>
<sequence>MDSTKLRTFFDVDSTVSWVKRNRYHRIALQFPDSLVPFAVDIATTLESESGEDVKTYILPDTTYRSCCVDWLAAEQCNADCIIHYGDSCLSKTINHLPVRFVFGYASINWQELEKAVKKCCNKFEKNCCLLFDSVYLSSEDGLCDILSKFDDLKSLFICKIIDQFNDVQHSQPSSSNDACCLGRILPPKNQCMTVLFIGEVDSPLLPLWLMTNLNCTSVFTFSPTTLQYSFEKTATSRILKKRLYLIERLRDAQTVGLVVSTLDLDGYKEALERIRKLCKLAGKKYYTLAVGKINAPKLSNFANDIEVFIILSCPYGILLDVSDFYRPVLSFFEAEVALNPKSSWSACEGWTAEFKNLLHSEYDIGSEVDITSDLSLVTGKIRSMCFRNDVDGDVNTCNAVSQYSAGNFSSFYNVLWGIQIIDNSSYDMSSVSGDYFSKRTWKGMDDSYGAENVVVQKGRSGIAMKYDSEPSV</sequence>
<dbReference type="GO" id="GO:0046872">
    <property type="term" value="F:metal ion binding"/>
    <property type="evidence" value="ECO:0007669"/>
    <property type="project" value="UniProtKB-KW"/>
</dbReference>
<dbReference type="EMBL" id="UYYF01005086">
    <property type="protein sequence ID" value="VDN08080.1"/>
    <property type="molecule type" value="Genomic_DNA"/>
</dbReference>
<evidence type="ECO:0000256" key="4">
    <source>
        <dbReference type="ARBA" id="ARBA00021914"/>
    </source>
</evidence>
<dbReference type="UniPathway" id="UPA00559"/>
<dbReference type="GO" id="GO:0090560">
    <property type="term" value="F:2-(3-amino-3-carboxypropyl)histidine synthase activity"/>
    <property type="evidence" value="ECO:0007669"/>
    <property type="project" value="InterPro"/>
</dbReference>
<evidence type="ECO:0000256" key="2">
    <source>
        <dbReference type="ARBA" id="ARBA00005156"/>
    </source>
</evidence>
<evidence type="ECO:0000256" key="9">
    <source>
        <dbReference type="RuleBase" id="RU364133"/>
    </source>
</evidence>
<evidence type="ECO:0000313" key="11">
    <source>
        <dbReference type="Proteomes" id="UP000276776"/>
    </source>
</evidence>
<proteinExistence type="inferred from homology"/>
<dbReference type="PANTHER" id="PTHR10762">
    <property type="entry name" value="DIPHTHAMIDE BIOSYNTHESIS PROTEIN"/>
    <property type="match status" value="1"/>
</dbReference>
<dbReference type="STRING" id="103827.A0A0N5DB40"/>
<dbReference type="Pfam" id="PF01866">
    <property type="entry name" value="Diphthamide_syn"/>
    <property type="match status" value="1"/>
</dbReference>
<comment type="cofactor">
    <cofactor evidence="1">
        <name>[4Fe-4S] cluster</name>
        <dbReference type="ChEBI" id="CHEBI:49883"/>
    </cofactor>
</comment>
<dbReference type="AlphaFoldDB" id="A0A0N5DB40"/>
<dbReference type="FunFam" id="3.40.50.11860:FF:000001">
    <property type="entry name" value="2-(3-amino-3-carboxypropyl)histidine synthase subunit 2"/>
    <property type="match status" value="1"/>
</dbReference>
<dbReference type="InterPro" id="IPR042265">
    <property type="entry name" value="DPH1/DPH2_3"/>
</dbReference>
<reference evidence="12" key="1">
    <citation type="submission" date="2017-02" db="UniProtKB">
        <authorList>
            <consortium name="WormBaseParasite"/>
        </authorList>
    </citation>
    <scope>IDENTIFICATION</scope>
</reference>
<evidence type="ECO:0000256" key="6">
    <source>
        <dbReference type="ARBA" id="ARBA00023004"/>
    </source>
</evidence>
<dbReference type="OrthoDB" id="449241at2759"/>
<dbReference type="NCBIfam" id="TIGR00322">
    <property type="entry name" value="diphth2_R"/>
    <property type="match status" value="1"/>
</dbReference>
<name>A0A0N5DB40_THECL</name>
<organism evidence="12">
    <name type="scientific">Thelazia callipaeda</name>
    <name type="common">Oriental eyeworm</name>
    <name type="synonym">Parasitic nematode</name>
    <dbReference type="NCBI Taxonomy" id="103827"/>
    <lineage>
        <taxon>Eukaryota</taxon>
        <taxon>Metazoa</taxon>
        <taxon>Ecdysozoa</taxon>
        <taxon>Nematoda</taxon>
        <taxon>Chromadorea</taxon>
        <taxon>Rhabditida</taxon>
        <taxon>Spirurina</taxon>
        <taxon>Spiruromorpha</taxon>
        <taxon>Thelazioidea</taxon>
        <taxon>Thelaziidae</taxon>
        <taxon>Thelazia</taxon>
    </lineage>
</organism>
<evidence type="ECO:0000313" key="10">
    <source>
        <dbReference type="EMBL" id="VDN08080.1"/>
    </source>
</evidence>
<evidence type="ECO:0000256" key="8">
    <source>
        <dbReference type="ARBA" id="ARBA00045159"/>
    </source>
</evidence>
<evidence type="ECO:0000256" key="1">
    <source>
        <dbReference type="ARBA" id="ARBA00001966"/>
    </source>
</evidence>
<keyword evidence="5 9" id="KW-0479">Metal-binding</keyword>
<evidence type="ECO:0000313" key="12">
    <source>
        <dbReference type="WBParaSite" id="TCLT_0001040201-mRNA-1"/>
    </source>
</evidence>
<reference evidence="10 11" key="2">
    <citation type="submission" date="2018-11" db="EMBL/GenBank/DDBJ databases">
        <authorList>
            <consortium name="Pathogen Informatics"/>
        </authorList>
    </citation>
    <scope>NUCLEOTIDE SEQUENCE [LARGE SCALE GENOMIC DNA]</scope>
</reference>
<dbReference type="SFLD" id="SFLDS00032">
    <property type="entry name" value="Radical_SAM_3-amino-3-carboxyp"/>
    <property type="match status" value="1"/>
</dbReference>
<dbReference type="Proteomes" id="UP000276776">
    <property type="component" value="Unassembled WGS sequence"/>
</dbReference>
<comment type="similarity">
    <text evidence="3 9">Belongs to the DPH1/DPH2 family. DPH2 subfamily.</text>
</comment>